<dbReference type="AlphaFoldDB" id="A0AAW1WD64"/>
<gene>
    <name evidence="3" type="ORF">M0R45_029843</name>
</gene>
<evidence type="ECO:0000313" key="4">
    <source>
        <dbReference type="Proteomes" id="UP001457282"/>
    </source>
</evidence>
<protein>
    <submittedName>
        <fullName evidence="3">Uncharacterized protein</fullName>
    </submittedName>
</protein>
<dbReference type="SUPFAM" id="SSF53474">
    <property type="entry name" value="alpha/beta-Hydrolases"/>
    <property type="match status" value="1"/>
</dbReference>
<sequence>MARTLVNKPGFRHLLTRFITSRRSLQTLAYEEVRASTVTPYHSTALYSMAFSAPPEIGDLLSLPPLQSLRSIWLENAQDLANLIESQNWAWPDVVLGHSLGGKVALQFAQSCDRGHYGDYAKLPNRTAVGVDSVPGEVNPIHSNGDVERVCRHCRVYLHQFPRESGL</sequence>
<comment type="similarity">
    <text evidence="1">Belongs to the peptidase S33 family.</text>
</comment>
<dbReference type="GO" id="GO:0016787">
    <property type="term" value="F:hydrolase activity"/>
    <property type="evidence" value="ECO:0007669"/>
    <property type="project" value="UniProtKB-KW"/>
</dbReference>
<evidence type="ECO:0000256" key="2">
    <source>
        <dbReference type="ARBA" id="ARBA00022801"/>
    </source>
</evidence>
<dbReference type="PANTHER" id="PTHR43248:SF3">
    <property type="entry name" value="AB HYDROLASE-1 DOMAIN-CONTAINING PROTEIN"/>
    <property type="match status" value="1"/>
</dbReference>
<keyword evidence="2" id="KW-0378">Hydrolase</keyword>
<proteinExistence type="inferred from homology"/>
<name>A0AAW1WD64_RUBAR</name>
<accession>A0AAW1WD64</accession>
<reference evidence="3 4" key="1">
    <citation type="journal article" date="2023" name="G3 (Bethesda)">
        <title>A chromosome-length genome assembly and annotation of blackberry (Rubus argutus, cv. 'Hillquist').</title>
        <authorList>
            <person name="Bruna T."/>
            <person name="Aryal R."/>
            <person name="Dudchenko O."/>
            <person name="Sargent D.J."/>
            <person name="Mead D."/>
            <person name="Buti M."/>
            <person name="Cavallini A."/>
            <person name="Hytonen T."/>
            <person name="Andres J."/>
            <person name="Pham M."/>
            <person name="Weisz D."/>
            <person name="Mascagni F."/>
            <person name="Usai G."/>
            <person name="Natali L."/>
            <person name="Bassil N."/>
            <person name="Fernandez G.E."/>
            <person name="Lomsadze A."/>
            <person name="Armour M."/>
            <person name="Olukolu B."/>
            <person name="Poorten T."/>
            <person name="Britton C."/>
            <person name="Davik J."/>
            <person name="Ashrafi H."/>
            <person name="Aiden E.L."/>
            <person name="Borodovsky M."/>
            <person name="Worthington M."/>
        </authorList>
    </citation>
    <scope>NUCLEOTIDE SEQUENCE [LARGE SCALE GENOMIC DNA]</scope>
    <source>
        <strain evidence="3">PI 553951</strain>
    </source>
</reference>
<comment type="caution">
    <text evidence="3">The sequence shown here is derived from an EMBL/GenBank/DDBJ whole genome shotgun (WGS) entry which is preliminary data.</text>
</comment>
<dbReference type="InterPro" id="IPR051601">
    <property type="entry name" value="Serine_prot/Carboxylest_S33"/>
</dbReference>
<evidence type="ECO:0000313" key="3">
    <source>
        <dbReference type="EMBL" id="KAK9921330.1"/>
    </source>
</evidence>
<keyword evidence="4" id="KW-1185">Reference proteome</keyword>
<dbReference type="Proteomes" id="UP001457282">
    <property type="component" value="Unassembled WGS sequence"/>
</dbReference>
<organism evidence="3 4">
    <name type="scientific">Rubus argutus</name>
    <name type="common">Southern blackberry</name>
    <dbReference type="NCBI Taxonomy" id="59490"/>
    <lineage>
        <taxon>Eukaryota</taxon>
        <taxon>Viridiplantae</taxon>
        <taxon>Streptophyta</taxon>
        <taxon>Embryophyta</taxon>
        <taxon>Tracheophyta</taxon>
        <taxon>Spermatophyta</taxon>
        <taxon>Magnoliopsida</taxon>
        <taxon>eudicotyledons</taxon>
        <taxon>Gunneridae</taxon>
        <taxon>Pentapetalae</taxon>
        <taxon>rosids</taxon>
        <taxon>fabids</taxon>
        <taxon>Rosales</taxon>
        <taxon>Rosaceae</taxon>
        <taxon>Rosoideae</taxon>
        <taxon>Rosoideae incertae sedis</taxon>
        <taxon>Rubus</taxon>
    </lineage>
</organism>
<dbReference type="PANTHER" id="PTHR43248">
    <property type="entry name" value="2-SUCCINYL-6-HYDROXY-2,4-CYCLOHEXADIENE-1-CARBOXYLATE SYNTHASE"/>
    <property type="match status" value="1"/>
</dbReference>
<dbReference type="Gene3D" id="3.40.50.1820">
    <property type="entry name" value="alpha/beta hydrolase"/>
    <property type="match status" value="1"/>
</dbReference>
<dbReference type="InterPro" id="IPR029058">
    <property type="entry name" value="AB_hydrolase_fold"/>
</dbReference>
<evidence type="ECO:0000256" key="1">
    <source>
        <dbReference type="ARBA" id="ARBA00010088"/>
    </source>
</evidence>
<dbReference type="EMBL" id="JBEDUW010000006">
    <property type="protein sequence ID" value="KAK9921330.1"/>
    <property type="molecule type" value="Genomic_DNA"/>
</dbReference>